<evidence type="ECO:0000313" key="2">
    <source>
        <dbReference type="Proteomes" id="UP001238450"/>
    </source>
</evidence>
<protein>
    <submittedName>
        <fullName evidence="1">Uncharacterized protein</fullName>
    </submittedName>
</protein>
<keyword evidence="2" id="KW-1185">Reference proteome</keyword>
<dbReference type="EMBL" id="JAUSUV010000007">
    <property type="protein sequence ID" value="MDQ0417582.1"/>
    <property type="molecule type" value="Genomic_DNA"/>
</dbReference>
<sequence>MKIQSLALSISILSGEEQELLASLLAGGGFGKLSMSSIKYDQEG</sequence>
<gene>
    <name evidence="1" type="ORF">J2Z48_001755</name>
</gene>
<name>A0AAJ1WQI2_9BACL</name>
<dbReference type="AlphaFoldDB" id="A0AAJ1WQI2"/>
<reference evidence="1 2" key="1">
    <citation type="submission" date="2023-07" db="EMBL/GenBank/DDBJ databases">
        <title>Genomic Encyclopedia of Type Strains, Phase IV (KMG-IV): sequencing the most valuable type-strain genomes for metagenomic binning, comparative biology and taxonomic classification.</title>
        <authorList>
            <person name="Goeker M."/>
        </authorList>
    </citation>
    <scope>NUCLEOTIDE SEQUENCE [LARGE SCALE GENOMIC DNA]</scope>
    <source>
        <strain evidence="1 2">DSM 46876</strain>
    </source>
</reference>
<dbReference type="RefSeq" id="WP_307252725.1">
    <property type="nucleotide sequence ID" value="NZ_JAUSUV010000007.1"/>
</dbReference>
<organism evidence="1 2">
    <name type="scientific">Croceifilum oryzae</name>
    <dbReference type="NCBI Taxonomy" id="1553429"/>
    <lineage>
        <taxon>Bacteria</taxon>
        <taxon>Bacillati</taxon>
        <taxon>Bacillota</taxon>
        <taxon>Bacilli</taxon>
        <taxon>Bacillales</taxon>
        <taxon>Thermoactinomycetaceae</taxon>
        <taxon>Croceifilum</taxon>
    </lineage>
</organism>
<proteinExistence type="predicted"/>
<evidence type="ECO:0000313" key="1">
    <source>
        <dbReference type="EMBL" id="MDQ0417582.1"/>
    </source>
</evidence>
<comment type="caution">
    <text evidence="1">The sequence shown here is derived from an EMBL/GenBank/DDBJ whole genome shotgun (WGS) entry which is preliminary data.</text>
</comment>
<accession>A0AAJ1WQI2</accession>
<dbReference type="Proteomes" id="UP001238450">
    <property type="component" value="Unassembled WGS sequence"/>
</dbReference>